<dbReference type="Gramene" id="Psat04G0302600-T1">
    <property type="protein sequence ID" value="KAI5418638.1"/>
    <property type="gene ID" value="KIW84_043026"/>
</dbReference>
<proteinExistence type="predicted"/>
<evidence type="ECO:0000313" key="2">
    <source>
        <dbReference type="Proteomes" id="UP001058974"/>
    </source>
</evidence>
<sequence length="106" mass="11964">MQSPSLLQATASEPLSNKGMKGFVETSHINISKEVTLELQITQDNSEEMIGLMGTLIKHTLVTSCYLLVVQYSLLWEFLVHDVHFQAVLLIQDCDIIHLTIFSFQV</sequence>
<dbReference type="AlphaFoldDB" id="A0A9D4XE52"/>
<keyword evidence="2" id="KW-1185">Reference proteome</keyword>
<dbReference type="Proteomes" id="UP001058974">
    <property type="component" value="Chromosome 4"/>
</dbReference>
<reference evidence="1 2" key="1">
    <citation type="journal article" date="2022" name="Nat. Genet.">
        <title>Improved pea reference genome and pan-genome highlight genomic features and evolutionary characteristics.</title>
        <authorList>
            <person name="Yang T."/>
            <person name="Liu R."/>
            <person name="Luo Y."/>
            <person name="Hu S."/>
            <person name="Wang D."/>
            <person name="Wang C."/>
            <person name="Pandey M.K."/>
            <person name="Ge S."/>
            <person name="Xu Q."/>
            <person name="Li N."/>
            <person name="Li G."/>
            <person name="Huang Y."/>
            <person name="Saxena R.K."/>
            <person name="Ji Y."/>
            <person name="Li M."/>
            <person name="Yan X."/>
            <person name="He Y."/>
            <person name="Liu Y."/>
            <person name="Wang X."/>
            <person name="Xiang C."/>
            <person name="Varshney R.K."/>
            <person name="Ding H."/>
            <person name="Gao S."/>
            <person name="Zong X."/>
        </authorList>
    </citation>
    <scope>NUCLEOTIDE SEQUENCE [LARGE SCALE GENOMIC DNA]</scope>
    <source>
        <strain evidence="1 2">cv. Zhongwan 6</strain>
    </source>
</reference>
<dbReference type="EMBL" id="JAMSHJ010000004">
    <property type="protein sequence ID" value="KAI5418638.1"/>
    <property type="molecule type" value="Genomic_DNA"/>
</dbReference>
<comment type="caution">
    <text evidence="1">The sequence shown here is derived from an EMBL/GenBank/DDBJ whole genome shotgun (WGS) entry which is preliminary data.</text>
</comment>
<accession>A0A9D4XE52</accession>
<evidence type="ECO:0000313" key="1">
    <source>
        <dbReference type="EMBL" id="KAI5418638.1"/>
    </source>
</evidence>
<gene>
    <name evidence="1" type="ORF">KIW84_043026</name>
</gene>
<organism evidence="1 2">
    <name type="scientific">Pisum sativum</name>
    <name type="common">Garden pea</name>
    <name type="synonym">Lathyrus oleraceus</name>
    <dbReference type="NCBI Taxonomy" id="3888"/>
    <lineage>
        <taxon>Eukaryota</taxon>
        <taxon>Viridiplantae</taxon>
        <taxon>Streptophyta</taxon>
        <taxon>Embryophyta</taxon>
        <taxon>Tracheophyta</taxon>
        <taxon>Spermatophyta</taxon>
        <taxon>Magnoliopsida</taxon>
        <taxon>eudicotyledons</taxon>
        <taxon>Gunneridae</taxon>
        <taxon>Pentapetalae</taxon>
        <taxon>rosids</taxon>
        <taxon>fabids</taxon>
        <taxon>Fabales</taxon>
        <taxon>Fabaceae</taxon>
        <taxon>Papilionoideae</taxon>
        <taxon>50 kb inversion clade</taxon>
        <taxon>NPAAA clade</taxon>
        <taxon>Hologalegina</taxon>
        <taxon>IRL clade</taxon>
        <taxon>Fabeae</taxon>
        <taxon>Lathyrus</taxon>
    </lineage>
</organism>
<protein>
    <submittedName>
        <fullName evidence="1">Uncharacterized protein</fullName>
    </submittedName>
</protein>
<name>A0A9D4XE52_PEA</name>